<dbReference type="CDD" id="cd18432">
    <property type="entry name" value="BRCT_PAXIP1_rpt6_like"/>
    <property type="match status" value="1"/>
</dbReference>
<keyword evidence="3" id="KW-0539">Nucleus</keyword>
<comment type="subcellular location">
    <subcellularLocation>
        <location evidence="1">Nucleus</location>
    </subcellularLocation>
</comment>
<organism evidence="6 7">
    <name type="scientific">Rubus argutus</name>
    <name type="common">Southern blackberry</name>
    <dbReference type="NCBI Taxonomy" id="59490"/>
    <lineage>
        <taxon>Eukaryota</taxon>
        <taxon>Viridiplantae</taxon>
        <taxon>Streptophyta</taxon>
        <taxon>Embryophyta</taxon>
        <taxon>Tracheophyta</taxon>
        <taxon>Spermatophyta</taxon>
        <taxon>Magnoliopsida</taxon>
        <taxon>eudicotyledons</taxon>
        <taxon>Gunneridae</taxon>
        <taxon>Pentapetalae</taxon>
        <taxon>rosids</taxon>
        <taxon>fabids</taxon>
        <taxon>Rosales</taxon>
        <taxon>Rosaceae</taxon>
        <taxon>Rosoideae</taxon>
        <taxon>Rosoideae incertae sedis</taxon>
        <taxon>Rubus</taxon>
    </lineage>
</organism>
<dbReference type="Pfam" id="PF00533">
    <property type="entry name" value="BRCT"/>
    <property type="match status" value="1"/>
</dbReference>
<evidence type="ECO:0000313" key="6">
    <source>
        <dbReference type="EMBL" id="KAK9922191.1"/>
    </source>
</evidence>
<proteinExistence type="predicted"/>
<feature type="domain" description="BRCT" evidence="4">
    <location>
        <begin position="480"/>
        <end position="559"/>
    </location>
</feature>
<protein>
    <recommendedName>
        <fullName evidence="8">N-acetyltransferase</fullName>
    </recommendedName>
</protein>
<dbReference type="Proteomes" id="UP001457282">
    <property type="component" value="Unassembled WGS sequence"/>
</dbReference>
<name>A0AAW1WE75_RUBAR</name>
<keyword evidence="2" id="KW-0227">DNA damage</keyword>
<evidence type="ECO:0000256" key="1">
    <source>
        <dbReference type="ARBA" id="ARBA00004123"/>
    </source>
</evidence>
<dbReference type="GO" id="GO:0016747">
    <property type="term" value="F:acyltransferase activity, transferring groups other than amino-acyl groups"/>
    <property type="evidence" value="ECO:0007669"/>
    <property type="project" value="InterPro"/>
</dbReference>
<evidence type="ECO:0000256" key="3">
    <source>
        <dbReference type="ARBA" id="ARBA00023242"/>
    </source>
</evidence>
<dbReference type="SUPFAM" id="SSF52113">
    <property type="entry name" value="BRCT domain"/>
    <property type="match status" value="2"/>
</dbReference>
<dbReference type="GO" id="GO:0006974">
    <property type="term" value="P:DNA damage response"/>
    <property type="evidence" value="ECO:0007669"/>
    <property type="project" value="UniProtKB-KW"/>
</dbReference>
<dbReference type="PROSITE" id="PS51186">
    <property type="entry name" value="GNAT"/>
    <property type="match status" value="1"/>
</dbReference>
<feature type="domain" description="N-acetyltransferase" evidence="5">
    <location>
        <begin position="87"/>
        <end position="238"/>
    </location>
</feature>
<dbReference type="PANTHER" id="PTHR23196">
    <property type="entry name" value="PAX TRANSCRIPTION ACTIVATION DOMAIN INTERACTING PROTEIN"/>
    <property type="match status" value="1"/>
</dbReference>
<keyword evidence="7" id="KW-1185">Reference proteome</keyword>
<evidence type="ECO:0008006" key="8">
    <source>
        <dbReference type="Google" id="ProtNLM"/>
    </source>
</evidence>
<evidence type="ECO:0000259" key="4">
    <source>
        <dbReference type="PROSITE" id="PS50172"/>
    </source>
</evidence>
<dbReference type="Pfam" id="PF00583">
    <property type="entry name" value="Acetyltransf_1"/>
    <property type="match status" value="1"/>
</dbReference>
<dbReference type="Pfam" id="PF16589">
    <property type="entry name" value="BRCT_2"/>
    <property type="match status" value="1"/>
</dbReference>
<dbReference type="SMART" id="SM00292">
    <property type="entry name" value="BRCT"/>
    <property type="match status" value="2"/>
</dbReference>
<dbReference type="CDD" id="cd04301">
    <property type="entry name" value="NAT_SF"/>
    <property type="match status" value="1"/>
</dbReference>
<evidence type="ECO:0000259" key="5">
    <source>
        <dbReference type="PROSITE" id="PS51186"/>
    </source>
</evidence>
<dbReference type="AlphaFoldDB" id="A0AAW1WE75"/>
<gene>
    <name evidence="6" type="ORF">M0R45_030669</name>
</gene>
<comment type="caution">
    <text evidence="6">The sequence shown here is derived from an EMBL/GenBank/DDBJ whole genome shotgun (WGS) entry which is preliminary data.</text>
</comment>
<dbReference type="GO" id="GO:0005634">
    <property type="term" value="C:nucleus"/>
    <property type="evidence" value="ECO:0007669"/>
    <property type="project" value="UniProtKB-SubCell"/>
</dbReference>
<dbReference type="SUPFAM" id="SSF55729">
    <property type="entry name" value="Acyl-CoA N-acyltransferases (Nat)"/>
    <property type="match status" value="1"/>
</dbReference>
<dbReference type="InterPro" id="IPR051579">
    <property type="entry name" value="DDR_Transcriptional_Reg"/>
</dbReference>
<accession>A0AAW1WE75</accession>
<reference evidence="6 7" key="1">
    <citation type="journal article" date="2023" name="G3 (Bethesda)">
        <title>A chromosome-length genome assembly and annotation of blackberry (Rubus argutus, cv. 'Hillquist').</title>
        <authorList>
            <person name="Bruna T."/>
            <person name="Aryal R."/>
            <person name="Dudchenko O."/>
            <person name="Sargent D.J."/>
            <person name="Mead D."/>
            <person name="Buti M."/>
            <person name="Cavallini A."/>
            <person name="Hytonen T."/>
            <person name="Andres J."/>
            <person name="Pham M."/>
            <person name="Weisz D."/>
            <person name="Mascagni F."/>
            <person name="Usai G."/>
            <person name="Natali L."/>
            <person name="Bassil N."/>
            <person name="Fernandez G.E."/>
            <person name="Lomsadze A."/>
            <person name="Armour M."/>
            <person name="Olukolu B."/>
            <person name="Poorten T."/>
            <person name="Britton C."/>
            <person name="Davik J."/>
            <person name="Ashrafi H."/>
            <person name="Aiden E.L."/>
            <person name="Borodovsky M."/>
            <person name="Worthington M."/>
        </authorList>
    </citation>
    <scope>NUCLEOTIDE SEQUENCE [LARGE SCALE GENOMIC DNA]</scope>
    <source>
        <strain evidence="6">PI 553951</strain>
    </source>
</reference>
<dbReference type="InterPro" id="IPR001357">
    <property type="entry name" value="BRCT_dom"/>
</dbReference>
<dbReference type="PANTHER" id="PTHR23196:SF8">
    <property type="entry name" value="N-ACETYLTRANSFERASE"/>
    <property type="match status" value="1"/>
</dbReference>
<sequence length="677" mass="74497">MAPKKTASSSRSLSPIPIGNCEVTVEASNFSCQSDPDSLQISLSRSAKIKISLRKEVERNNGDDSIAGNFNSEGSWGDLSFVLVNPKDAHSCSKSYLQEVLKMYTRELPAMNFAANTGKQSMFLERCVTNGKYCTLLLQSHSVLDSEEVIAAITYQIVPADTQYAEIPIAAVSSMYQHKGFGSSLFLELRKRLQSVGICSIFCWGDKESEGFWLKQGFVSIAEVDTKGRRCRLPIKADIRRALCFPGGSTLMVLHLKQQASTNTLDSWTLGAFVKAKEKSSSSDASENQLPGFSIRNYNTRNTLNQMSLKSDNLQPEKLVNDRLPRADNQSVGSECQEAVPCYRDPVALTREDSSKLVSGAKLSNIEVNCDTNHCYLSKQDTVVKRKVWKSSTSSLKSKKVKGSHSGSCQSESNFTDGSVFCLQGCSFVSSKDNSLVAAPSRDWASGYKEKIAEECRPVNVTLETSVRKEFQSQRECFNIMLMNIADDAKKANLMKVIEDLGGTSTCNGSTSTHVVTGKVRTTLNFCTALCSGAWIVSPCWLKESFRQGRYVDESSYILHDEEYVLKYGAELKGAILRAKANPQGLLKGYNVYIAAHVQPPVRVLSTIVRSAGGNIISGLEKGNEASKTIFVSCEEDMEEVLLAVKKGIGTFSSDWLMNCVMRQELDLEAPQFVESL</sequence>
<dbReference type="InterPro" id="IPR036420">
    <property type="entry name" value="BRCT_dom_sf"/>
</dbReference>
<dbReference type="InterPro" id="IPR016181">
    <property type="entry name" value="Acyl_CoA_acyltransferase"/>
</dbReference>
<dbReference type="Gene3D" id="3.40.630.30">
    <property type="match status" value="1"/>
</dbReference>
<dbReference type="InterPro" id="IPR000182">
    <property type="entry name" value="GNAT_dom"/>
</dbReference>
<feature type="domain" description="BRCT" evidence="4">
    <location>
        <begin position="582"/>
        <end position="666"/>
    </location>
</feature>
<dbReference type="EMBL" id="JBEDUW010000006">
    <property type="protein sequence ID" value="KAK9922191.1"/>
    <property type="molecule type" value="Genomic_DNA"/>
</dbReference>
<evidence type="ECO:0000256" key="2">
    <source>
        <dbReference type="ARBA" id="ARBA00022763"/>
    </source>
</evidence>
<evidence type="ECO:0000313" key="7">
    <source>
        <dbReference type="Proteomes" id="UP001457282"/>
    </source>
</evidence>
<dbReference type="PROSITE" id="PS50172">
    <property type="entry name" value="BRCT"/>
    <property type="match status" value="2"/>
</dbReference>
<dbReference type="Gene3D" id="3.40.50.10190">
    <property type="entry name" value="BRCT domain"/>
    <property type="match status" value="2"/>
</dbReference>